<name>A0AAW2QS66_9LAMI</name>
<dbReference type="EMBL" id="JACGWK010000002">
    <property type="protein sequence ID" value="KAL0370761.1"/>
    <property type="molecule type" value="Genomic_DNA"/>
</dbReference>
<sequence>MRRWASSLSLGELQARAPWQAQSEERLVRAAPMVSLRQSKARSCGPKLRSRLNVELEARRV</sequence>
<protein>
    <submittedName>
        <fullName evidence="1">Uncharacterized protein</fullName>
    </submittedName>
</protein>
<reference evidence="1" key="2">
    <citation type="journal article" date="2024" name="Plant">
        <title>Genomic evolution and insights into agronomic trait innovations of Sesamum species.</title>
        <authorList>
            <person name="Miao H."/>
            <person name="Wang L."/>
            <person name="Qu L."/>
            <person name="Liu H."/>
            <person name="Sun Y."/>
            <person name="Le M."/>
            <person name="Wang Q."/>
            <person name="Wei S."/>
            <person name="Zheng Y."/>
            <person name="Lin W."/>
            <person name="Duan Y."/>
            <person name="Cao H."/>
            <person name="Xiong S."/>
            <person name="Wang X."/>
            <person name="Wei L."/>
            <person name="Li C."/>
            <person name="Ma Q."/>
            <person name="Ju M."/>
            <person name="Zhao R."/>
            <person name="Li G."/>
            <person name="Mu C."/>
            <person name="Tian Q."/>
            <person name="Mei H."/>
            <person name="Zhang T."/>
            <person name="Gao T."/>
            <person name="Zhang H."/>
        </authorList>
    </citation>
    <scope>NUCLEOTIDE SEQUENCE</scope>
    <source>
        <strain evidence="1">G01</strain>
    </source>
</reference>
<dbReference type="AlphaFoldDB" id="A0AAW2QS66"/>
<reference evidence="1" key="1">
    <citation type="submission" date="2020-06" db="EMBL/GenBank/DDBJ databases">
        <authorList>
            <person name="Li T."/>
            <person name="Hu X."/>
            <person name="Zhang T."/>
            <person name="Song X."/>
            <person name="Zhang H."/>
            <person name="Dai N."/>
            <person name="Sheng W."/>
            <person name="Hou X."/>
            <person name="Wei L."/>
        </authorList>
    </citation>
    <scope>NUCLEOTIDE SEQUENCE</scope>
    <source>
        <strain evidence="1">G01</strain>
        <tissue evidence="1">Leaf</tissue>
    </source>
</reference>
<gene>
    <name evidence="1" type="ORF">Sangu_0394200</name>
</gene>
<proteinExistence type="predicted"/>
<accession>A0AAW2QS66</accession>
<evidence type="ECO:0000313" key="1">
    <source>
        <dbReference type="EMBL" id="KAL0370761.1"/>
    </source>
</evidence>
<organism evidence="1">
    <name type="scientific">Sesamum angustifolium</name>
    <dbReference type="NCBI Taxonomy" id="2727405"/>
    <lineage>
        <taxon>Eukaryota</taxon>
        <taxon>Viridiplantae</taxon>
        <taxon>Streptophyta</taxon>
        <taxon>Embryophyta</taxon>
        <taxon>Tracheophyta</taxon>
        <taxon>Spermatophyta</taxon>
        <taxon>Magnoliopsida</taxon>
        <taxon>eudicotyledons</taxon>
        <taxon>Gunneridae</taxon>
        <taxon>Pentapetalae</taxon>
        <taxon>asterids</taxon>
        <taxon>lamiids</taxon>
        <taxon>Lamiales</taxon>
        <taxon>Pedaliaceae</taxon>
        <taxon>Sesamum</taxon>
    </lineage>
</organism>
<comment type="caution">
    <text evidence="1">The sequence shown here is derived from an EMBL/GenBank/DDBJ whole genome shotgun (WGS) entry which is preliminary data.</text>
</comment>